<evidence type="ECO:0000313" key="2">
    <source>
        <dbReference type="EMBL" id="MBL0888959.1"/>
    </source>
</evidence>
<sequence length="338" mass="37551">ATSLLSTKGTLGLIATNTVAQGDTREVGLDTMVAGGFTITQAVQSRPWPAQSANLEYAAVWGSVGQVADSVPRIVDRAEARSISTLLEPAGRATGNPVRLEENKGIAFQGCIVRGMGFVVDPKEAQEWIELDPRNTDVLFPYLNGEDLNSQPDAAAARWVIDFNDRSVDEAAVYVLPYERVRRTVRPERSQNKDRLVREHPWWRFWRNSPAMRSAIAGLSEVLVIALVSKTVMPLRVPSAQVFSHMLGVFATDDYGIQAVLSSSLHQVWAITYGSGMRNDPRYTPSDVFETFPRPTPTTRLDEIGRALDVKRREIMLRRGLGLTKLYNLVNDPDVRED</sequence>
<dbReference type="GO" id="GO:0008168">
    <property type="term" value="F:methyltransferase activity"/>
    <property type="evidence" value="ECO:0007669"/>
    <property type="project" value="UniProtKB-KW"/>
</dbReference>
<dbReference type="Pfam" id="PF20466">
    <property type="entry name" value="MmeI_TRD"/>
    <property type="match status" value="1"/>
</dbReference>
<dbReference type="Proteomes" id="UP000675409">
    <property type="component" value="Unassembled WGS sequence"/>
</dbReference>
<name>A0ABS1LRU9_9MICO</name>
<gene>
    <name evidence="2" type="ORF">HGK34_22275</name>
</gene>
<reference evidence="2 3" key="1">
    <citation type="journal article" date="2021" name="Arch. Microbiol.">
        <title>Myceligenerans indicum sp. nov., an actinobacterium isolated from mangrove sediment of Sundarbans, India.</title>
        <authorList>
            <person name="Asha K."/>
            <person name="Bhadury P."/>
        </authorList>
    </citation>
    <scope>NUCLEOTIDE SEQUENCE [LARGE SCALE GENOMIC DNA]</scope>
    <source>
        <strain evidence="2 3">I2</strain>
    </source>
</reference>
<feature type="domain" description="MmeI-like target recognition" evidence="1">
    <location>
        <begin position="115"/>
        <end position="296"/>
    </location>
</feature>
<evidence type="ECO:0000259" key="1">
    <source>
        <dbReference type="Pfam" id="PF20466"/>
    </source>
</evidence>
<evidence type="ECO:0000313" key="3">
    <source>
        <dbReference type="Proteomes" id="UP000675409"/>
    </source>
</evidence>
<dbReference type="GO" id="GO:0032259">
    <property type="term" value="P:methylation"/>
    <property type="evidence" value="ECO:0007669"/>
    <property type="project" value="UniProtKB-KW"/>
</dbReference>
<dbReference type="RefSeq" id="WP_372433180.1">
    <property type="nucleotide sequence ID" value="NZ_JABBYC010000136.1"/>
</dbReference>
<organism evidence="2 3">
    <name type="scientific">Myceligenerans indicum</name>
    <dbReference type="NCBI Taxonomy" id="2593663"/>
    <lineage>
        <taxon>Bacteria</taxon>
        <taxon>Bacillati</taxon>
        <taxon>Actinomycetota</taxon>
        <taxon>Actinomycetes</taxon>
        <taxon>Micrococcales</taxon>
        <taxon>Promicromonosporaceae</taxon>
        <taxon>Myceligenerans</taxon>
    </lineage>
</organism>
<keyword evidence="2" id="KW-0808">Transferase</keyword>
<dbReference type="InterPro" id="IPR046820">
    <property type="entry name" value="MmeI_TRD"/>
</dbReference>
<feature type="non-terminal residue" evidence="2">
    <location>
        <position position="338"/>
    </location>
</feature>
<proteinExistence type="predicted"/>
<keyword evidence="3" id="KW-1185">Reference proteome</keyword>
<protein>
    <submittedName>
        <fullName evidence="2">SAM-dependent DNA methyltransferase</fullName>
    </submittedName>
</protein>
<keyword evidence="2" id="KW-0489">Methyltransferase</keyword>
<comment type="caution">
    <text evidence="2">The sequence shown here is derived from an EMBL/GenBank/DDBJ whole genome shotgun (WGS) entry which is preliminary data.</text>
</comment>
<accession>A0ABS1LRU9</accession>
<dbReference type="EMBL" id="JABBYC010000136">
    <property type="protein sequence ID" value="MBL0888959.1"/>
    <property type="molecule type" value="Genomic_DNA"/>
</dbReference>
<feature type="non-terminal residue" evidence="2">
    <location>
        <position position="1"/>
    </location>
</feature>